<evidence type="ECO:0008006" key="3">
    <source>
        <dbReference type="Google" id="ProtNLM"/>
    </source>
</evidence>
<accession>A0A699JTP5</accession>
<evidence type="ECO:0000256" key="1">
    <source>
        <dbReference type="SAM" id="MobiDB-lite"/>
    </source>
</evidence>
<comment type="caution">
    <text evidence="2">The sequence shown here is derived from an EMBL/GenBank/DDBJ whole genome shotgun (WGS) entry which is preliminary data.</text>
</comment>
<proteinExistence type="predicted"/>
<dbReference type="EMBL" id="BKCJ010442112">
    <property type="protein sequence ID" value="GFA54073.1"/>
    <property type="molecule type" value="Genomic_DNA"/>
</dbReference>
<reference evidence="2" key="1">
    <citation type="journal article" date="2019" name="Sci. Rep.">
        <title>Draft genome of Tanacetum cinerariifolium, the natural source of mosquito coil.</title>
        <authorList>
            <person name="Yamashiro T."/>
            <person name="Shiraishi A."/>
            <person name="Satake H."/>
            <person name="Nakayama K."/>
        </authorList>
    </citation>
    <scope>NUCLEOTIDE SEQUENCE</scope>
</reference>
<feature type="compositionally biased region" description="Polar residues" evidence="1">
    <location>
        <begin position="177"/>
        <end position="193"/>
    </location>
</feature>
<name>A0A699JTP5_TANCI</name>
<dbReference type="AlphaFoldDB" id="A0A699JTP5"/>
<protein>
    <recommendedName>
        <fullName evidence="3">Synaptobrevin, longin-like domain protein</fullName>
    </recommendedName>
</protein>
<gene>
    <name evidence="2" type="ORF">Tci_626045</name>
</gene>
<feature type="region of interest" description="Disordered" evidence="1">
    <location>
        <begin position="169"/>
        <end position="193"/>
    </location>
</feature>
<evidence type="ECO:0000313" key="2">
    <source>
        <dbReference type="EMBL" id="GFA54073.1"/>
    </source>
</evidence>
<organism evidence="2">
    <name type="scientific">Tanacetum cinerariifolium</name>
    <name type="common">Dalmatian daisy</name>
    <name type="synonym">Chrysanthemum cinerariifolium</name>
    <dbReference type="NCBI Taxonomy" id="118510"/>
    <lineage>
        <taxon>Eukaryota</taxon>
        <taxon>Viridiplantae</taxon>
        <taxon>Streptophyta</taxon>
        <taxon>Embryophyta</taxon>
        <taxon>Tracheophyta</taxon>
        <taxon>Spermatophyta</taxon>
        <taxon>Magnoliopsida</taxon>
        <taxon>eudicotyledons</taxon>
        <taxon>Gunneridae</taxon>
        <taxon>Pentapetalae</taxon>
        <taxon>asterids</taxon>
        <taxon>campanulids</taxon>
        <taxon>Asterales</taxon>
        <taxon>Asteraceae</taxon>
        <taxon>Asteroideae</taxon>
        <taxon>Anthemideae</taxon>
        <taxon>Anthemidinae</taxon>
        <taxon>Tanacetum</taxon>
    </lineage>
</organism>
<sequence length="280" mass="31294">MARLAFYDYHNMIAILEKYEHNIDFYQIVDFVKASHLRYALTINPTVYVSHIQQFWSTARIETMDEGTKILASVYGKLRTISESSIRRNLKLRDKAGISSLSDAKLFENLTLLGYNILPNQKFSFQKGQFSDQWKFLIHTIMQCLSPKSTGFNEFSNNIATAMGEGSAIPTEAHHTPSPQEQHLSHHYTSSPLHPTSLRQYSRRATRIAQSKALSPTADEGSMEIGEEVRVERSTKLGSNDTYDMVNVLSATEAANILTSEVAVVSVSPVLAATTVGISE</sequence>